<evidence type="ECO:0000313" key="5">
    <source>
        <dbReference type="Proteomes" id="UP001152803"/>
    </source>
</evidence>
<feature type="compositionally biased region" description="Polar residues" evidence="1">
    <location>
        <begin position="217"/>
        <end position="229"/>
    </location>
</feature>
<feature type="compositionally biased region" description="Polar residues" evidence="1">
    <location>
        <begin position="721"/>
        <end position="730"/>
    </location>
</feature>
<dbReference type="PANTHER" id="PTHR46785">
    <property type="entry name" value="VON WILLEBRAND FACTOR A DOMAIN-CONTAINING PROTEIN 3B"/>
    <property type="match status" value="1"/>
</dbReference>
<name>A0A9Q1DVE1_CONCO</name>
<evidence type="ECO:0000259" key="3">
    <source>
        <dbReference type="Pfam" id="PF15057"/>
    </source>
</evidence>
<evidence type="ECO:0000256" key="1">
    <source>
        <dbReference type="SAM" id="MobiDB-lite"/>
    </source>
</evidence>
<feature type="domain" description="VWFA" evidence="2">
    <location>
        <begin position="1"/>
        <end position="125"/>
    </location>
</feature>
<reference evidence="4" key="1">
    <citation type="journal article" date="2023" name="Science">
        <title>Genome structures resolve the early diversification of teleost fishes.</title>
        <authorList>
            <person name="Parey E."/>
            <person name="Louis A."/>
            <person name="Montfort J."/>
            <person name="Bouchez O."/>
            <person name="Roques C."/>
            <person name="Iampietro C."/>
            <person name="Lluch J."/>
            <person name="Castinel A."/>
            <person name="Donnadieu C."/>
            <person name="Desvignes T."/>
            <person name="Floi Bucao C."/>
            <person name="Jouanno E."/>
            <person name="Wen M."/>
            <person name="Mejri S."/>
            <person name="Dirks R."/>
            <person name="Jansen H."/>
            <person name="Henkel C."/>
            <person name="Chen W.J."/>
            <person name="Zahm M."/>
            <person name="Cabau C."/>
            <person name="Klopp C."/>
            <person name="Thompson A.W."/>
            <person name="Robinson-Rechavi M."/>
            <person name="Braasch I."/>
            <person name="Lecointre G."/>
            <person name="Bobe J."/>
            <person name="Postlethwait J.H."/>
            <person name="Berthelot C."/>
            <person name="Roest Crollius H."/>
            <person name="Guiguen Y."/>
        </authorList>
    </citation>
    <scope>NUCLEOTIDE SEQUENCE</scope>
    <source>
        <strain evidence="4">Concon-B</strain>
    </source>
</reference>
<proteinExistence type="predicted"/>
<dbReference type="Gene3D" id="2.30.30.140">
    <property type="match status" value="1"/>
</dbReference>
<feature type="compositionally biased region" description="Basic and acidic residues" evidence="1">
    <location>
        <begin position="651"/>
        <end position="688"/>
    </location>
</feature>
<dbReference type="Gene3D" id="3.40.50.410">
    <property type="entry name" value="von Willebrand factor, type A domain"/>
    <property type="match status" value="1"/>
</dbReference>
<dbReference type="AlphaFoldDB" id="A0A9Q1DVE1"/>
<gene>
    <name evidence="4" type="ORF">COCON_G00050310</name>
</gene>
<keyword evidence="5" id="KW-1185">Reference proteome</keyword>
<dbReference type="InterPro" id="IPR036465">
    <property type="entry name" value="vWFA_dom_sf"/>
</dbReference>
<dbReference type="Proteomes" id="UP001152803">
    <property type="component" value="Unassembled WGS sequence"/>
</dbReference>
<dbReference type="InterPro" id="IPR002035">
    <property type="entry name" value="VWF_A"/>
</dbReference>
<dbReference type="EMBL" id="JAFJMO010000003">
    <property type="protein sequence ID" value="KAJ8282512.1"/>
    <property type="molecule type" value="Genomic_DNA"/>
</dbReference>
<feature type="region of interest" description="Disordered" evidence="1">
    <location>
        <begin position="802"/>
        <end position="821"/>
    </location>
</feature>
<sequence length="1123" mass="125765">MLEQLQYKAQVNIVKFGSRAASWRERLVEVSPPSLENAWSWVKGLQAAGSTNTMAALQLALADIDTQAVYLLTDGRPDQPTRTILAQVQLCPPVLVHTISFNCKDPEANHFLYQLAQETGGRYHCFPCGPQEPGAPTPYVSEDTHLLKAEIEKGKKELEKVLKLRAECMMLDWYHNGDSTTAKRTHGRPHSAPWWQSAERPRRPWSALGCVPASHPSHPTTQARSSQPRPTRHAAQTKASLLRLLSNGVGSSARGALQEWMLPETLSLFQANADKQKQVLSRLQLTPRDDSQKKPKRKTPTQSLSMSSACWLRTNSLVARRLTIIDALAPTAITQNAKFIPILEKHIYSKVFEEVFPLAHVSGSTGQLTLVNPHAVNLEHYKTRLQAALQDYQRRLDLIVWKALTQEERDKFGSDQPVRFQEHSEALLQALERLGWPLPQEDISLLEDQITMALSFLQQASDLQEAAKQTSGTRCSDKRTAGPSSRAQGAKPRRALDTLRGRSVLARTEADGFYYPGTVRKRLARKRVIVDFASGDTEFVPLKSLVTVGGAAPCPPLRVGDFVLVGSGTEGTGDCFVPGVVIATPRRLEPSDKLYTVLKYDSRKVHTLRSNIVKISQTRYDLTCHQLRERYGELQRLDRKRRTGSASLQKAADRKSSRTERSKIKWPQEDRDLENRQDSSGHDERDSLGNKSRRSSLTSSSSSQTGSPLSSQTSTPRPEQDSASAKQTPGSRPPDPLAADRMEALAQDLLRALEQHGGQQAEIQRYIRALSPRRLDDDAQDEQRENTNQQQEALEKLQELIPPTAGPASHDHDDPGGIPEYVSTARLHKPKVSPGGNVLARWAHDGWYYYGSVVHACGDQSYFLQNREGVLERVWREDIITEGEDSSQEIKAEDTVIGAHPLYSDRYCPGLVLGLTEDLQIKVRYYDGSEVFTSRGQLFLIPVQKFERDVAYILECEERWVGQLVVARLDHTATYHPAEVRQRVGNGKQYLIRWADGSSAVQDREWIFGKWSRARTLGVGDYALALADPTSHTFLPGVVQGYTGTLLHIHFINGEIQSVEAHHSFGLSEEQFNMAVHLYARQQLCRTEEEEEEEEEEEVEGGNDTEDELDESVYSIDSSSSDL</sequence>
<dbReference type="Pfam" id="PF15057">
    <property type="entry name" value="DUF4537"/>
    <property type="match status" value="3"/>
</dbReference>
<accession>A0A9Q1DVE1</accession>
<feature type="region of interest" description="Disordered" evidence="1">
    <location>
        <begin position="283"/>
        <end position="305"/>
    </location>
</feature>
<dbReference type="OrthoDB" id="10021393at2759"/>
<feature type="region of interest" description="Disordered" evidence="1">
    <location>
        <begin position="1085"/>
        <end position="1123"/>
    </location>
</feature>
<feature type="region of interest" description="Disordered" evidence="1">
    <location>
        <begin position="179"/>
        <end position="236"/>
    </location>
</feature>
<dbReference type="SUPFAM" id="SSF53300">
    <property type="entry name" value="vWA-like"/>
    <property type="match status" value="1"/>
</dbReference>
<feature type="domain" description="DUF4537" evidence="3">
    <location>
        <begin position="836"/>
        <end position="953"/>
    </location>
</feature>
<feature type="compositionally biased region" description="Acidic residues" evidence="1">
    <location>
        <begin position="1088"/>
        <end position="1111"/>
    </location>
</feature>
<comment type="caution">
    <text evidence="4">The sequence shown here is derived from an EMBL/GenBank/DDBJ whole genome shotgun (WGS) entry which is preliminary data.</text>
</comment>
<feature type="compositionally biased region" description="Low complexity" evidence="1">
    <location>
        <begin position="695"/>
        <end position="716"/>
    </location>
</feature>
<feature type="domain" description="DUF4537" evidence="3">
    <location>
        <begin position="962"/>
        <end position="1076"/>
    </location>
</feature>
<evidence type="ECO:0000313" key="4">
    <source>
        <dbReference type="EMBL" id="KAJ8282512.1"/>
    </source>
</evidence>
<evidence type="ECO:0000259" key="2">
    <source>
        <dbReference type="Pfam" id="PF13768"/>
    </source>
</evidence>
<organism evidence="4 5">
    <name type="scientific">Conger conger</name>
    <name type="common">Conger eel</name>
    <name type="synonym">Muraena conger</name>
    <dbReference type="NCBI Taxonomy" id="82655"/>
    <lineage>
        <taxon>Eukaryota</taxon>
        <taxon>Metazoa</taxon>
        <taxon>Chordata</taxon>
        <taxon>Craniata</taxon>
        <taxon>Vertebrata</taxon>
        <taxon>Euteleostomi</taxon>
        <taxon>Actinopterygii</taxon>
        <taxon>Neopterygii</taxon>
        <taxon>Teleostei</taxon>
        <taxon>Anguilliformes</taxon>
        <taxon>Congridae</taxon>
        <taxon>Conger</taxon>
    </lineage>
</organism>
<feature type="region of interest" description="Disordered" evidence="1">
    <location>
        <begin position="467"/>
        <end position="493"/>
    </location>
</feature>
<feature type="domain" description="DUF4537" evidence="3">
    <location>
        <begin position="501"/>
        <end position="626"/>
    </location>
</feature>
<feature type="compositionally biased region" description="Low complexity" evidence="1">
    <location>
        <begin position="1112"/>
        <end position="1123"/>
    </location>
</feature>
<dbReference type="PANTHER" id="PTHR46785:SF1">
    <property type="entry name" value="VON WILLEBRAND FACTOR A DOMAIN-CONTAINING PROTEIN 3B"/>
    <property type="match status" value="1"/>
</dbReference>
<dbReference type="InterPro" id="IPR032770">
    <property type="entry name" value="DUF4537"/>
</dbReference>
<feature type="region of interest" description="Disordered" evidence="1">
    <location>
        <begin position="635"/>
        <end position="738"/>
    </location>
</feature>
<evidence type="ECO:0008006" key="6">
    <source>
        <dbReference type="Google" id="ProtNLM"/>
    </source>
</evidence>
<dbReference type="Pfam" id="PF13768">
    <property type="entry name" value="VWA_3"/>
    <property type="match status" value="1"/>
</dbReference>
<protein>
    <recommendedName>
        <fullName evidence="6">von Willebrand factor A domain-containing protein 3B</fullName>
    </recommendedName>
</protein>